<dbReference type="PANTHER" id="PTHR34613">
    <property type="entry name" value="SLL0800 PROTEIN"/>
    <property type="match status" value="1"/>
</dbReference>
<accession>A0A917V9J4</accession>
<reference evidence="1" key="2">
    <citation type="submission" date="2020-09" db="EMBL/GenBank/DDBJ databases">
        <authorList>
            <person name="Sun Q."/>
            <person name="Zhou Y."/>
        </authorList>
    </citation>
    <scope>NUCLEOTIDE SEQUENCE</scope>
    <source>
        <strain evidence="1">CGMCC 4.7278</strain>
    </source>
</reference>
<reference evidence="1" key="1">
    <citation type="journal article" date="2014" name="Int. J. Syst. Evol. Microbiol.">
        <title>Complete genome sequence of Corynebacterium casei LMG S-19264T (=DSM 44701T), isolated from a smear-ripened cheese.</title>
        <authorList>
            <consortium name="US DOE Joint Genome Institute (JGI-PGF)"/>
            <person name="Walter F."/>
            <person name="Albersmeier A."/>
            <person name="Kalinowski J."/>
            <person name="Ruckert C."/>
        </authorList>
    </citation>
    <scope>NUCLEOTIDE SEQUENCE</scope>
    <source>
        <strain evidence="1">CGMCC 4.7278</strain>
    </source>
</reference>
<sequence>MSDSNNYSIAGTFAGMISSSHEAMHTIFTHDAAAITHAFRVLDLPFPDAVEVEQISVDLTETAPVERRADTILRVRTACDEFILVVEAQSSRDPSRVAAWAYYVTFLHNKYGLPVVLIVVCHDRETAAWARQPMRVAYHRWTSITLHPIVLGPDNVPAITSPAEVLRDLPLAAISAITHAREPEIDEILEAIVTAFRRRGQDDQTAFYAELIEQGISHTEAAKFWRDQMAIDLSFFRSESAQLLRAQGREQGREEGREELEKARREAIVTVLTARGLELSVRQQQQLATTCDSDQLDKWLTQAATADAATELFG</sequence>
<dbReference type="AlphaFoldDB" id="A0A917V9J4"/>
<evidence type="ECO:0000313" key="1">
    <source>
        <dbReference type="EMBL" id="GGK53117.1"/>
    </source>
</evidence>
<organism evidence="1 2">
    <name type="scientific">Nocardia camponoti</name>
    <dbReference type="NCBI Taxonomy" id="1616106"/>
    <lineage>
        <taxon>Bacteria</taxon>
        <taxon>Bacillati</taxon>
        <taxon>Actinomycetota</taxon>
        <taxon>Actinomycetes</taxon>
        <taxon>Mycobacteriales</taxon>
        <taxon>Nocardiaceae</taxon>
        <taxon>Nocardia</taxon>
    </lineage>
</organism>
<proteinExistence type="predicted"/>
<gene>
    <name evidence="1" type="ORF">GCM10011591_26130</name>
</gene>
<name>A0A917V9J4_9NOCA</name>
<dbReference type="Proteomes" id="UP000612956">
    <property type="component" value="Unassembled WGS sequence"/>
</dbReference>
<evidence type="ECO:0008006" key="3">
    <source>
        <dbReference type="Google" id="ProtNLM"/>
    </source>
</evidence>
<comment type="caution">
    <text evidence="1">The sequence shown here is derived from an EMBL/GenBank/DDBJ whole genome shotgun (WGS) entry which is preliminary data.</text>
</comment>
<dbReference type="PANTHER" id="PTHR34613:SF1">
    <property type="entry name" value="SLL6017 PROTEIN"/>
    <property type="match status" value="1"/>
</dbReference>
<keyword evidence="2" id="KW-1185">Reference proteome</keyword>
<dbReference type="EMBL" id="BMMW01000002">
    <property type="protein sequence ID" value="GGK53117.1"/>
    <property type="molecule type" value="Genomic_DNA"/>
</dbReference>
<protein>
    <recommendedName>
        <fullName evidence="3">Rpn family recombination-promoting nuclease/putative transposase</fullName>
    </recommendedName>
</protein>
<evidence type="ECO:0000313" key="2">
    <source>
        <dbReference type="Proteomes" id="UP000612956"/>
    </source>
</evidence>